<feature type="transmembrane region" description="Helical" evidence="5">
    <location>
        <begin position="320"/>
        <end position="345"/>
    </location>
</feature>
<comment type="caution">
    <text evidence="7">The sequence shown here is derived from an EMBL/GenBank/DDBJ whole genome shotgun (WGS) entry which is preliminary data.</text>
</comment>
<reference evidence="7" key="1">
    <citation type="submission" date="2023-03" db="EMBL/GenBank/DDBJ databases">
        <title>Chromosome-level genomes of two armyworms, Mythimna separata and Mythimna loreyi, provide insights into the biosynthesis and reception of sex pheromones.</title>
        <authorList>
            <person name="Zhao H."/>
        </authorList>
    </citation>
    <scope>NUCLEOTIDE SEQUENCE</scope>
    <source>
        <strain evidence="7">BeijingLab</strain>
        <tissue evidence="7">Pupa</tissue>
    </source>
</reference>
<keyword evidence="4 5" id="KW-0472">Membrane</keyword>
<dbReference type="PANTHER" id="PTHR22950">
    <property type="entry name" value="AMINO ACID TRANSPORTER"/>
    <property type="match status" value="1"/>
</dbReference>
<proteinExistence type="predicted"/>
<keyword evidence="3 5" id="KW-1133">Transmembrane helix</keyword>
<keyword evidence="8" id="KW-1185">Reference proteome</keyword>
<comment type="subcellular location">
    <subcellularLocation>
        <location evidence="1">Membrane</location>
        <topology evidence="1">Multi-pass membrane protein</topology>
    </subcellularLocation>
</comment>
<organism evidence="7 8">
    <name type="scientific">Mythimna separata</name>
    <name type="common">Oriental armyworm</name>
    <name type="synonym">Pseudaletia separata</name>
    <dbReference type="NCBI Taxonomy" id="271217"/>
    <lineage>
        <taxon>Eukaryota</taxon>
        <taxon>Metazoa</taxon>
        <taxon>Ecdysozoa</taxon>
        <taxon>Arthropoda</taxon>
        <taxon>Hexapoda</taxon>
        <taxon>Insecta</taxon>
        <taxon>Pterygota</taxon>
        <taxon>Neoptera</taxon>
        <taxon>Endopterygota</taxon>
        <taxon>Lepidoptera</taxon>
        <taxon>Glossata</taxon>
        <taxon>Ditrysia</taxon>
        <taxon>Noctuoidea</taxon>
        <taxon>Noctuidae</taxon>
        <taxon>Noctuinae</taxon>
        <taxon>Hadenini</taxon>
        <taxon>Mythimna</taxon>
    </lineage>
</organism>
<feature type="transmembrane region" description="Helical" evidence="5">
    <location>
        <begin position="65"/>
        <end position="91"/>
    </location>
</feature>
<evidence type="ECO:0000256" key="1">
    <source>
        <dbReference type="ARBA" id="ARBA00004141"/>
    </source>
</evidence>
<dbReference type="PANTHER" id="PTHR22950:SF340">
    <property type="entry name" value="AMINO ACID TRANSPORTER TRANSMEMBRANE DOMAIN-CONTAINING PROTEIN-RELATED"/>
    <property type="match status" value="1"/>
</dbReference>
<feature type="transmembrane region" description="Helical" evidence="5">
    <location>
        <begin position="126"/>
        <end position="149"/>
    </location>
</feature>
<feature type="transmembrane region" description="Helical" evidence="5">
    <location>
        <begin position="417"/>
        <end position="439"/>
    </location>
</feature>
<feature type="transmembrane region" description="Helical" evidence="5">
    <location>
        <begin position="169"/>
        <end position="188"/>
    </location>
</feature>
<dbReference type="GO" id="GO:0015179">
    <property type="term" value="F:L-amino acid transmembrane transporter activity"/>
    <property type="evidence" value="ECO:0007669"/>
    <property type="project" value="TreeGrafter"/>
</dbReference>
<dbReference type="AlphaFoldDB" id="A0AAD7Z3T3"/>
<accession>A0AAD7Z3T3</accession>
<feature type="transmembrane region" description="Helical" evidence="5">
    <location>
        <begin position="269"/>
        <end position="288"/>
    </location>
</feature>
<evidence type="ECO:0000256" key="3">
    <source>
        <dbReference type="ARBA" id="ARBA00022989"/>
    </source>
</evidence>
<gene>
    <name evidence="7" type="ORF">PYW07_000526</name>
</gene>
<evidence type="ECO:0000256" key="5">
    <source>
        <dbReference type="SAM" id="Phobius"/>
    </source>
</evidence>
<evidence type="ECO:0000313" key="8">
    <source>
        <dbReference type="Proteomes" id="UP001231518"/>
    </source>
</evidence>
<evidence type="ECO:0000313" key="7">
    <source>
        <dbReference type="EMBL" id="KAJ8737255.1"/>
    </source>
</evidence>
<keyword evidence="2 5" id="KW-0812">Transmembrane</keyword>
<feature type="transmembrane region" description="Helical" evidence="5">
    <location>
        <begin position="200"/>
        <end position="217"/>
    </location>
</feature>
<feature type="domain" description="Amino acid transporter transmembrane" evidence="6">
    <location>
        <begin position="36"/>
        <end position="438"/>
    </location>
</feature>
<feature type="transmembrane region" description="Helical" evidence="5">
    <location>
        <begin position="380"/>
        <end position="405"/>
    </location>
</feature>
<protein>
    <recommendedName>
        <fullName evidence="6">Amino acid transporter transmembrane domain-containing protein</fullName>
    </recommendedName>
</protein>
<name>A0AAD7Z3T3_MYTSE</name>
<dbReference type="Proteomes" id="UP001231518">
    <property type="component" value="Chromosome 1"/>
</dbReference>
<dbReference type="InterPro" id="IPR013057">
    <property type="entry name" value="AA_transpt_TM"/>
</dbReference>
<dbReference type="EMBL" id="JARGEI010000001">
    <property type="protein sequence ID" value="KAJ8737255.1"/>
    <property type="molecule type" value="Genomic_DNA"/>
</dbReference>
<feature type="transmembrane region" description="Helical" evidence="5">
    <location>
        <begin position="357"/>
        <end position="374"/>
    </location>
</feature>
<evidence type="ECO:0000256" key="2">
    <source>
        <dbReference type="ARBA" id="ARBA00022692"/>
    </source>
</evidence>
<dbReference type="Pfam" id="PF01490">
    <property type="entry name" value="Aa_trans"/>
    <property type="match status" value="1"/>
</dbReference>
<evidence type="ECO:0000256" key="4">
    <source>
        <dbReference type="ARBA" id="ARBA00023136"/>
    </source>
</evidence>
<evidence type="ECO:0000259" key="6">
    <source>
        <dbReference type="Pfam" id="PF01490"/>
    </source>
</evidence>
<feature type="transmembrane region" description="Helical" evidence="5">
    <location>
        <begin position="237"/>
        <end position="257"/>
    </location>
</feature>
<dbReference type="GO" id="GO:0005774">
    <property type="term" value="C:vacuolar membrane"/>
    <property type="evidence" value="ECO:0007669"/>
    <property type="project" value="TreeGrafter"/>
</dbReference>
<sequence length="448" mass="50028">MFVYEYVQKGWDDVITALSDIEEDFDPHKYRKIPHPTTYAETMIHMLKGCLGAGLLAMPNAVSRVGIVFGVLGIAGIGFFATYCIQVLVLAQYQLCKKERRGYMAYTKSMRFAVSKGPKILRPTTTLFASLVDFFIFFWQIGICAIYFVFFAENIKQVYDFYSAPGVTISVRLLICYGYPVALAMSMIKNLKLLTPFSSISNMFLAVGLLLTFFYLIEEDVEIDESKMLAVNTIADIPVFIGITLFALEAVGVILALEYNMERPKEFTGWCGLFSIGMVIILGLYISLGVSGFLKYGKECKGSITLNLPQHEKKAQAVKIAFTVALFLSYPLQNFVAWQIAWRVLGKKFNKHPVADYVLRVIIATIPFGMAVAAPNLGAFMGLLGALCLTMVAVLFPAVMDICVYYPDGYGPFNYKLIVDIFIIIFGFFCCGSGVYTSLLEMYETSHD</sequence>